<organism evidence="4">
    <name type="scientific">Streptomyces flavogriseus</name>
    <dbReference type="NCBI Taxonomy" id="67299"/>
    <lineage>
        <taxon>Bacteria</taxon>
        <taxon>Bacillati</taxon>
        <taxon>Actinomycetota</taxon>
        <taxon>Actinomycetes</taxon>
        <taxon>Kitasatosporales</taxon>
        <taxon>Streptomycetaceae</taxon>
        <taxon>Streptomyces</taxon>
    </lineage>
</organism>
<dbReference type="Gene3D" id="3.10.180.10">
    <property type="entry name" value="2,3-Dihydroxybiphenyl 1,2-Dioxygenase, domain 1"/>
    <property type="match status" value="1"/>
</dbReference>
<proteinExistence type="predicted"/>
<evidence type="ECO:0000259" key="3">
    <source>
        <dbReference type="PROSITE" id="PS51819"/>
    </source>
</evidence>
<dbReference type="GO" id="GO:0016829">
    <property type="term" value="F:lyase activity"/>
    <property type="evidence" value="ECO:0007669"/>
    <property type="project" value="UniProtKB-KW"/>
</dbReference>
<feature type="region of interest" description="Disordered" evidence="1">
    <location>
        <begin position="30"/>
        <end position="54"/>
    </location>
</feature>
<keyword evidence="4" id="KW-0456">Lyase</keyword>
<feature type="signal peptide" evidence="2">
    <location>
        <begin position="1"/>
        <end position="32"/>
    </location>
</feature>
<dbReference type="AlphaFoldDB" id="I1SKV9"/>
<dbReference type="PROSITE" id="PS51819">
    <property type="entry name" value="VOC"/>
    <property type="match status" value="1"/>
</dbReference>
<evidence type="ECO:0000256" key="1">
    <source>
        <dbReference type="SAM" id="MobiDB-lite"/>
    </source>
</evidence>
<dbReference type="PANTHER" id="PTHR36503:SF3">
    <property type="entry name" value="BLR0126 PROTEIN"/>
    <property type="match status" value="1"/>
</dbReference>
<dbReference type="InterPro" id="IPR029068">
    <property type="entry name" value="Glyas_Bleomycin-R_OHBP_Dase"/>
</dbReference>
<keyword evidence="2" id="KW-0732">Signal</keyword>
<dbReference type="InterPro" id="IPR037523">
    <property type="entry name" value="VOC_core"/>
</dbReference>
<feature type="chain" id="PRO_5003653107" evidence="2">
    <location>
        <begin position="33"/>
        <end position="186"/>
    </location>
</feature>
<dbReference type="SUPFAM" id="SSF54593">
    <property type="entry name" value="Glyoxalase/Bleomycin resistance protein/Dihydroxybiphenyl dioxygenase"/>
    <property type="match status" value="1"/>
</dbReference>
<dbReference type="EMBL" id="GQ421798">
    <property type="protein sequence ID" value="ADE22291.1"/>
    <property type="molecule type" value="Genomic_DNA"/>
</dbReference>
<feature type="domain" description="VOC" evidence="3">
    <location>
        <begin position="57"/>
        <end position="183"/>
    </location>
</feature>
<dbReference type="InterPro" id="IPR004360">
    <property type="entry name" value="Glyas_Fos-R_dOase_dom"/>
</dbReference>
<dbReference type="Pfam" id="PF00903">
    <property type="entry name" value="Glyoxalase"/>
    <property type="match status" value="1"/>
</dbReference>
<reference evidence="4" key="1">
    <citation type="journal article" date="2012" name="Chem. Biol.">
        <title>Unveiling the post-PKS redox tailoring steps in biosynthesis of the type II polyketide antitumor antibiotic xantholipin.</title>
        <authorList>
            <person name="Zhang W."/>
            <person name="Wang L."/>
            <person name="Kong L."/>
            <person name="Wang T."/>
            <person name="Chu Y."/>
            <person name="Deng Z."/>
            <person name="You D."/>
        </authorList>
    </citation>
    <scope>NUCLEOTIDE SEQUENCE</scope>
    <source>
        <strain evidence="4">SIIA-A02191</strain>
    </source>
</reference>
<name>I1SKV9_9ACTN</name>
<gene>
    <name evidence="4" type="primary">xanL</name>
</gene>
<sequence length="186" mass="19880">MAARTVRLWAAGTTASALLAVGLVAAGSTAGAETSKPRPTVAVTAAPSPSPSTAQVRYGQTTLYTTDVNKLLNFYRDALGFDVLFRLPETGPALFGTVRLGPDYYITMTTYDNVKQATGMTNVGRTRVHQSEIVVLTPDVDALFARAKRAGARVLMAPKDQPWGERSAYVADPEGNFIQISTHTES</sequence>
<dbReference type="PANTHER" id="PTHR36503">
    <property type="entry name" value="BLR2520 PROTEIN"/>
    <property type="match status" value="1"/>
</dbReference>
<protein>
    <submittedName>
        <fullName evidence="4">Putative lactoylglutathione lyase</fullName>
    </submittedName>
</protein>
<evidence type="ECO:0000256" key="2">
    <source>
        <dbReference type="SAM" id="SignalP"/>
    </source>
</evidence>
<accession>I1SKV9</accession>
<evidence type="ECO:0000313" key="4">
    <source>
        <dbReference type="EMBL" id="ADE22291.1"/>
    </source>
</evidence>